<dbReference type="Proteomes" id="UP000836841">
    <property type="component" value="Chromosome 3"/>
</dbReference>
<evidence type="ECO:0000259" key="1">
    <source>
        <dbReference type="Pfam" id="PF13966"/>
    </source>
</evidence>
<protein>
    <recommendedName>
        <fullName evidence="1">Reverse transcriptase zinc-binding domain-containing protein</fullName>
    </recommendedName>
</protein>
<sequence length="322" mass="37863">MMGIRSERLTKLEQSVPLQAYLDDILQGRFHLGRLTQKPNQRFSWLSNKMLKSREEVYPWIKLKVGNGVSCRFWEDNWSSLGRLSSFLGMEGPRQVGITRDARLADLWRQGAWSLPPARSEKQVTIQLQLTLIQLSSETDDVYEWWIDDVIKQKHNTGSIYAGLRERLPSVPWHGIVWTSRGIPKHRFLTWLFVLNRCPTRDHESRDHLLFQCPYSWEIWTSICHRCSHTPHRTWSDTIADLCNFSGNRHKKHLLMIAWQATIYTIWLERNNRLHKNNYKSAPLIIRKIDLLVRNRASSFRDSNPSFSSSLLQLWFNGDGNP</sequence>
<feature type="domain" description="Reverse transcriptase zinc-binding" evidence="1">
    <location>
        <begin position="157"/>
        <end position="202"/>
    </location>
</feature>
<dbReference type="AlphaFoldDB" id="A0AAU9RZ53"/>
<proteinExistence type="predicted"/>
<dbReference type="Pfam" id="PF13966">
    <property type="entry name" value="zf-RVT"/>
    <property type="match status" value="1"/>
</dbReference>
<name>A0AAU9RZ53_THLAR</name>
<keyword evidence="3" id="KW-1185">Reference proteome</keyword>
<accession>A0AAU9RZ53</accession>
<organism evidence="2 3">
    <name type="scientific">Thlaspi arvense</name>
    <name type="common">Field penny-cress</name>
    <dbReference type="NCBI Taxonomy" id="13288"/>
    <lineage>
        <taxon>Eukaryota</taxon>
        <taxon>Viridiplantae</taxon>
        <taxon>Streptophyta</taxon>
        <taxon>Embryophyta</taxon>
        <taxon>Tracheophyta</taxon>
        <taxon>Spermatophyta</taxon>
        <taxon>Magnoliopsida</taxon>
        <taxon>eudicotyledons</taxon>
        <taxon>Gunneridae</taxon>
        <taxon>Pentapetalae</taxon>
        <taxon>rosids</taxon>
        <taxon>malvids</taxon>
        <taxon>Brassicales</taxon>
        <taxon>Brassicaceae</taxon>
        <taxon>Thlaspideae</taxon>
        <taxon>Thlaspi</taxon>
    </lineage>
</organism>
<evidence type="ECO:0000313" key="3">
    <source>
        <dbReference type="Proteomes" id="UP000836841"/>
    </source>
</evidence>
<dbReference type="PANTHER" id="PTHR33116">
    <property type="entry name" value="REVERSE TRANSCRIPTASE ZINC-BINDING DOMAIN-CONTAINING PROTEIN-RELATED-RELATED"/>
    <property type="match status" value="1"/>
</dbReference>
<gene>
    <name evidence="2" type="ORF">TAV2_LOCUS11297</name>
</gene>
<evidence type="ECO:0000313" key="2">
    <source>
        <dbReference type="EMBL" id="CAH2051535.1"/>
    </source>
</evidence>
<reference evidence="2 3" key="1">
    <citation type="submission" date="2022-03" db="EMBL/GenBank/DDBJ databases">
        <authorList>
            <person name="Nunn A."/>
            <person name="Chopra R."/>
            <person name="Nunn A."/>
            <person name="Contreras Garrido A."/>
        </authorList>
    </citation>
    <scope>NUCLEOTIDE SEQUENCE [LARGE SCALE GENOMIC DNA]</scope>
</reference>
<dbReference type="PANTHER" id="PTHR33116:SF84">
    <property type="entry name" value="RNA-DIRECTED DNA POLYMERASE"/>
    <property type="match status" value="1"/>
</dbReference>
<dbReference type="EMBL" id="OU466859">
    <property type="protein sequence ID" value="CAH2051535.1"/>
    <property type="molecule type" value="Genomic_DNA"/>
</dbReference>
<dbReference type="InterPro" id="IPR026960">
    <property type="entry name" value="RVT-Znf"/>
</dbReference>